<sequence>MAKSQLKRLKESLRSAGVTGQQKPKKAKNRRQQSSDSRVDKNVALQSIREEFNPFEIKTTKEKFGIIGQKKVKGKEGRPGLSKQIGEDNRKKTLLVEMQRRNKSGGIIDRRFGENDPTMTPEERMLERFAKEKQKRVRGGDIFNLDDEDELTHLGQSLGGLKDDFDRGDAMDNDSDDGNGPTLEFRKRLLETEEDEEEEEGQPERKKSKAEVMKEVISKSKFHKYERQKAKEDDEEEREKLDAEMGSLWALLGQKQPSTTRPAGQEDVSGTNNEPLGVRGSAAKELEKEVEAGKNDEYDKAVREMMFDARSKPSDRTKTEEEQAAEESERLKKLEDERQRRMRGEDVSDKENDNDQANPDSIDDEDYRGDHAVWGLGEGLRPAINPKYADMNPDELVDGDYEVSEDGYVDVDEAGVVEGDMSDDYDSEASSIAGSAASGDDSDEEGFLAELLPGTKDGKSTTTTGDKLAFTFPCPQSHQEFLEITKSIPVDDLPTVVQRIRVLYHPKLAEENKVKLANFSTVLLAHILHLANTPNPPFPVIDTLTRHLHALAKTYPIPVSQFIREHVVILQSTRISNPTPADLVLLTAISAIFPTSDHFHQVVTPALIVIHQHLSQTPPASHRDLAIGAYLITLSIRYQSLSKRFSPEALNYVYQAIALLSPSPFAKLPGTFPYHSRDNLRIKSAEFKAALKSKTTPIDKLKFSSISTGSIPPITLLTTFLSLLSHLSNLWTGLPSHSELFTPAISLLKPLKPLSTPLLTSLSTIITNNLSNRPPLQLHHHRPLPIPSNYPAFDESYNPERHPSSRDPDPDRREAKKLKAEIKREKKGAVRELRKDAQFISREKMKKDKQESREYHEKMRKIIARVQTEEGAEGNRWEREKRKMKK</sequence>
<feature type="compositionally biased region" description="Low complexity" evidence="7">
    <location>
        <begin position="428"/>
        <end position="439"/>
    </location>
</feature>
<dbReference type="GO" id="GO:0032040">
    <property type="term" value="C:small-subunit processome"/>
    <property type="evidence" value="ECO:0007669"/>
    <property type="project" value="InterPro"/>
</dbReference>
<dbReference type="PANTHER" id="PTHR23183:SF0">
    <property type="entry name" value="NUCLEOLAR PROTEIN 14"/>
    <property type="match status" value="1"/>
</dbReference>
<dbReference type="InterPro" id="IPR007276">
    <property type="entry name" value="Nop14"/>
</dbReference>
<feature type="region of interest" description="Disordered" evidence="7">
    <location>
        <begin position="70"/>
        <end position="122"/>
    </location>
</feature>
<protein>
    <submittedName>
        <fullName evidence="8">Nop14-like protein</fullName>
    </submittedName>
</protein>
<dbReference type="GO" id="GO:0030490">
    <property type="term" value="P:maturation of SSU-rRNA"/>
    <property type="evidence" value="ECO:0007669"/>
    <property type="project" value="TreeGrafter"/>
</dbReference>
<dbReference type="OrthoDB" id="441771at2759"/>
<evidence type="ECO:0000256" key="3">
    <source>
        <dbReference type="ARBA" id="ARBA00022517"/>
    </source>
</evidence>
<feature type="compositionally biased region" description="Acidic residues" evidence="7">
    <location>
        <begin position="192"/>
        <end position="201"/>
    </location>
</feature>
<dbReference type="InParanoid" id="A0A4S2N2H4"/>
<gene>
    <name evidence="8" type="ORF">EX30DRAFT_329253</name>
</gene>
<keyword evidence="4" id="KW-0698">rRNA processing</keyword>
<feature type="region of interest" description="Disordered" evidence="7">
    <location>
        <begin position="867"/>
        <end position="886"/>
    </location>
</feature>
<feature type="compositionally biased region" description="Basic and acidic residues" evidence="7">
    <location>
        <begin position="202"/>
        <end position="243"/>
    </location>
</feature>
<reference evidence="8 9" key="1">
    <citation type="submission" date="2019-04" db="EMBL/GenBank/DDBJ databases">
        <title>Comparative genomics and transcriptomics to analyze fruiting body development in filamentous ascomycetes.</title>
        <authorList>
            <consortium name="DOE Joint Genome Institute"/>
            <person name="Lutkenhaus R."/>
            <person name="Traeger S."/>
            <person name="Breuer J."/>
            <person name="Kuo A."/>
            <person name="Lipzen A."/>
            <person name="Pangilinan J."/>
            <person name="Dilworth D."/>
            <person name="Sandor L."/>
            <person name="Poggeler S."/>
            <person name="Barry K."/>
            <person name="Grigoriev I.V."/>
            <person name="Nowrousian M."/>
        </authorList>
    </citation>
    <scope>NUCLEOTIDE SEQUENCE [LARGE SCALE GENOMIC DNA]</scope>
    <source>
        <strain evidence="8 9">CBS 389.68</strain>
    </source>
</reference>
<dbReference type="FunCoup" id="A0A4S2N2H4">
    <property type="interactions" value="1126"/>
</dbReference>
<comment type="subcellular location">
    <subcellularLocation>
        <location evidence="1">Nucleus</location>
        <location evidence="1">Nucleolus</location>
    </subcellularLocation>
</comment>
<feature type="region of interest" description="Disordered" evidence="7">
    <location>
        <begin position="419"/>
        <end position="443"/>
    </location>
</feature>
<feature type="region of interest" description="Disordered" evidence="7">
    <location>
        <begin position="772"/>
        <end position="833"/>
    </location>
</feature>
<feature type="region of interest" description="Disordered" evidence="7">
    <location>
        <begin position="155"/>
        <end position="370"/>
    </location>
</feature>
<feature type="compositionally biased region" description="Basic and acidic residues" evidence="7">
    <location>
        <begin position="873"/>
        <end position="886"/>
    </location>
</feature>
<evidence type="ECO:0000256" key="5">
    <source>
        <dbReference type="ARBA" id="ARBA00023242"/>
    </source>
</evidence>
<accession>A0A4S2N2H4</accession>
<evidence type="ECO:0000256" key="2">
    <source>
        <dbReference type="ARBA" id="ARBA00007466"/>
    </source>
</evidence>
<evidence type="ECO:0000313" key="8">
    <source>
        <dbReference type="EMBL" id="TGZ83206.1"/>
    </source>
</evidence>
<feature type="compositionally biased region" description="Basic and acidic residues" evidence="7">
    <location>
        <begin position="161"/>
        <end position="170"/>
    </location>
</feature>
<dbReference type="STRING" id="341454.A0A4S2N2H4"/>
<dbReference type="GO" id="GO:0030692">
    <property type="term" value="C:Noc4p-Nop14p complex"/>
    <property type="evidence" value="ECO:0007669"/>
    <property type="project" value="TreeGrafter"/>
</dbReference>
<feature type="compositionally biased region" description="Basic and acidic residues" evidence="7">
    <location>
        <begin position="798"/>
        <end position="833"/>
    </location>
</feature>
<evidence type="ECO:0000256" key="6">
    <source>
        <dbReference type="ARBA" id="ARBA00024695"/>
    </source>
</evidence>
<keyword evidence="3" id="KW-0690">Ribosome biogenesis</keyword>
<comment type="similarity">
    <text evidence="2">Belongs to the NOP14 family.</text>
</comment>
<dbReference type="PANTHER" id="PTHR23183">
    <property type="entry name" value="NOP14"/>
    <property type="match status" value="1"/>
</dbReference>
<dbReference type="EMBL" id="ML220114">
    <property type="protein sequence ID" value="TGZ83206.1"/>
    <property type="molecule type" value="Genomic_DNA"/>
</dbReference>
<dbReference type="Pfam" id="PF04147">
    <property type="entry name" value="Nop14"/>
    <property type="match status" value="1"/>
</dbReference>
<feature type="compositionally biased region" description="Basic and acidic residues" evidence="7">
    <location>
        <begin position="282"/>
        <end position="353"/>
    </location>
</feature>
<evidence type="ECO:0000256" key="4">
    <source>
        <dbReference type="ARBA" id="ARBA00022552"/>
    </source>
</evidence>
<dbReference type="AlphaFoldDB" id="A0A4S2N2H4"/>
<feature type="compositionally biased region" description="Polar residues" evidence="7">
    <location>
        <begin position="255"/>
        <end position="274"/>
    </location>
</feature>
<name>A0A4S2N2H4_9PEZI</name>
<dbReference type="Proteomes" id="UP000298138">
    <property type="component" value="Unassembled WGS sequence"/>
</dbReference>
<evidence type="ECO:0000256" key="7">
    <source>
        <dbReference type="SAM" id="MobiDB-lite"/>
    </source>
</evidence>
<organism evidence="8 9">
    <name type="scientific">Ascodesmis nigricans</name>
    <dbReference type="NCBI Taxonomy" id="341454"/>
    <lineage>
        <taxon>Eukaryota</taxon>
        <taxon>Fungi</taxon>
        <taxon>Dikarya</taxon>
        <taxon>Ascomycota</taxon>
        <taxon>Pezizomycotina</taxon>
        <taxon>Pezizomycetes</taxon>
        <taxon>Pezizales</taxon>
        <taxon>Ascodesmidaceae</taxon>
        <taxon>Ascodesmis</taxon>
    </lineage>
</organism>
<proteinExistence type="inferred from homology"/>
<evidence type="ECO:0000313" key="9">
    <source>
        <dbReference type="Proteomes" id="UP000298138"/>
    </source>
</evidence>
<comment type="function">
    <text evidence="6">Involved in nucleolar processing of pre-18S ribosomal RNA. Has a role in the nuclear export of 40S pre-ribosomal subunit to the cytoplasm.</text>
</comment>
<keyword evidence="5" id="KW-0539">Nucleus</keyword>
<keyword evidence="9" id="KW-1185">Reference proteome</keyword>
<evidence type="ECO:0000256" key="1">
    <source>
        <dbReference type="ARBA" id="ARBA00004604"/>
    </source>
</evidence>
<feature type="region of interest" description="Disordered" evidence="7">
    <location>
        <begin position="1"/>
        <end position="42"/>
    </location>
</feature>